<evidence type="ECO:0000256" key="1">
    <source>
        <dbReference type="SAM" id="MobiDB-lite"/>
    </source>
</evidence>
<evidence type="ECO:0000313" key="3">
    <source>
        <dbReference type="EMBL" id="WQQ24767.1"/>
    </source>
</evidence>
<proteinExistence type="predicted"/>
<accession>A0ABZ0ZME9</accession>
<organism evidence="3 4">
    <name type="scientific">Nocardioides bizhenqiangii</name>
    <dbReference type="NCBI Taxonomy" id="3095076"/>
    <lineage>
        <taxon>Bacteria</taxon>
        <taxon>Bacillati</taxon>
        <taxon>Actinomycetota</taxon>
        <taxon>Actinomycetes</taxon>
        <taxon>Propionibacteriales</taxon>
        <taxon>Nocardioidaceae</taxon>
        <taxon>Nocardioides</taxon>
    </lineage>
</organism>
<protein>
    <submittedName>
        <fullName evidence="3">Uncharacterized protein</fullName>
    </submittedName>
</protein>
<evidence type="ECO:0000313" key="4">
    <source>
        <dbReference type="Proteomes" id="UP001327225"/>
    </source>
</evidence>
<feature type="transmembrane region" description="Helical" evidence="2">
    <location>
        <begin position="38"/>
        <end position="58"/>
    </location>
</feature>
<keyword evidence="2" id="KW-0472">Membrane</keyword>
<keyword evidence="4" id="KW-1185">Reference proteome</keyword>
<name>A0ABZ0ZME9_9ACTN</name>
<sequence>MSQQSPTPRRRHLMDPDAPRKVADPKDLERLQRVQRRVISVLIITTLVHLTVGLVLAADAISDDRRDAQIILILLGAAFYLVGIGAVRAINKKPLLTWWMLTGLIPVTAGLWWVVAR</sequence>
<dbReference type="RefSeq" id="WP_322936388.1">
    <property type="nucleotide sequence ID" value="NZ_CP141059.1"/>
</dbReference>
<feature type="transmembrane region" description="Helical" evidence="2">
    <location>
        <begin position="96"/>
        <end position="115"/>
    </location>
</feature>
<dbReference type="Proteomes" id="UP001327225">
    <property type="component" value="Chromosome"/>
</dbReference>
<feature type="region of interest" description="Disordered" evidence="1">
    <location>
        <begin position="1"/>
        <end position="25"/>
    </location>
</feature>
<evidence type="ECO:0000256" key="2">
    <source>
        <dbReference type="SAM" id="Phobius"/>
    </source>
</evidence>
<dbReference type="EMBL" id="CP141059">
    <property type="protein sequence ID" value="WQQ24767.1"/>
    <property type="molecule type" value="Genomic_DNA"/>
</dbReference>
<feature type="compositionally biased region" description="Basic and acidic residues" evidence="1">
    <location>
        <begin position="13"/>
        <end position="25"/>
    </location>
</feature>
<gene>
    <name evidence="3" type="ORF">SHK19_12395</name>
</gene>
<keyword evidence="2" id="KW-1133">Transmembrane helix</keyword>
<keyword evidence="2" id="KW-0812">Transmembrane</keyword>
<reference evidence="4" key="1">
    <citation type="submission" date="2023-12" db="EMBL/GenBank/DDBJ databases">
        <title>Novel species in genus Nocardioides.</title>
        <authorList>
            <person name="Zhou H."/>
        </authorList>
    </citation>
    <scope>NUCLEOTIDE SEQUENCE [LARGE SCALE GENOMIC DNA]</scope>
    <source>
        <strain evidence="4">HM61</strain>
    </source>
</reference>
<feature type="transmembrane region" description="Helical" evidence="2">
    <location>
        <begin position="70"/>
        <end position="90"/>
    </location>
</feature>